<gene>
    <name evidence="2" type="ORF">LTT95_05645</name>
</gene>
<dbReference type="RefSeq" id="WP_232135040.1">
    <property type="nucleotide sequence ID" value="NZ_CP089507.1"/>
</dbReference>
<feature type="signal peptide" evidence="1">
    <location>
        <begin position="1"/>
        <end position="20"/>
    </location>
</feature>
<evidence type="ECO:0000313" key="3">
    <source>
        <dbReference type="Proteomes" id="UP001430360"/>
    </source>
</evidence>
<keyword evidence="3" id="KW-1185">Reference proteome</keyword>
<proteinExistence type="predicted"/>
<reference evidence="2" key="1">
    <citation type="submission" date="2021-12" db="EMBL/GenBank/DDBJ databases">
        <authorList>
            <person name="Ulrich A."/>
        </authorList>
    </citation>
    <scope>NUCLEOTIDE SEQUENCE</scope>
    <source>
        <strain evidence="2">A1P009</strain>
    </source>
</reference>
<protein>
    <submittedName>
        <fullName evidence="2">Uncharacterized protein</fullName>
    </submittedName>
</protein>
<dbReference type="EMBL" id="JAJQKU010000002">
    <property type="protein sequence ID" value="MCD9096421.1"/>
    <property type="molecule type" value="Genomic_DNA"/>
</dbReference>
<name>A0ABS8UCG8_9GAMM</name>
<reference evidence="2" key="2">
    <citation type="journal article" date="2022" name="Syst. Appl. Microbiol.">
        <title>Physiological and genomic characterisation of Luteimonas fraxinea sp. nov., a bacterial species associated with trees tolerant to ash dieback.</title>
        <authorList>
            <person name="Ulrich K."/>
            <person name="Becker R."/>
            <person name="Behrendt U."/>
            <person name="Kube M."/>
            <person name="Schneck V."/>
            <person name="Ulrich A."/>
        </authorList>
    </citation>
    <scope>NUCLEOTIDE SEQUENCE</scope>
    <source>
        <strain evidence="2">A1P009</strain>
    </source>
</reference>
<accession>A0ABS8UCG8</accession>
<evidence type="ECO:0000256" key="1">
    <source>
        <dbReference type="SAM" id="SignalP"/>
    </source>
</evidence>
<comment type="caution">
    <text evidence="2">The sequence shown here is derived from an EMBL/GenBank/DDBJ whole genome shotgun (WGS) entry which is preliminary data.</text>
</comment>
<keyword evidence="1" id="KW-0732">Signal</keyword>
<organism evidence="2 3">
    <name type="scientific">Luteimonas fraxinea</name>
    <dbReference type="NCBI Taxonomy" id="2901869"/>
    <lineage>
        <taxon>Bacteria</taxon>
        <taxon>Pseudomonadati</taxon>
        <taxon>Pseudomonadota</taxon>
        <taxon>Gammaproteobacteria</taxon>
        <taxon>Lysobacterales</taxon>
        <taxon>Lysobacteraceae</taxon>
        <taxon>Luteimonas</taxon>
    </lineage>
</organism>
<feature type="chain" id="PRO_5045797639" evidence="1">
    <location>
        <begin position="21"/>
        <end position="143"/>
    </location>
</feature>
<dbReference type="Proteomes" id="UP001430360">
    <property type="component" value="Unassembled WGS sequence"/>
</dbReference>
<evidence type="ECO:0000313" key="2">
    <source>
        <dbReference type="EMBL" id="MCD9096421.1"/>
    </source>
</evidence>
<sequence length="143" mass="15391">MRRYLLAAMTLGICAAIAQPSDTTAGASSALNLVCEGEWWKSGGTVGRSGDGRVRLKLDGGQGTVQLPEALSAPTRNSVDGWIPLQDLVIAEEQITAKLRFNMMASARIEIDRINGVLYFSGSPGNFEGDCRPYDPDVLERAF</sequence>